<keyword evidence="1" id="KW-1133">Transmembrane helix</keyword>
<dbReference type="Gene3D" id="2.30.30.40">
    <property type="entry name" value="SH3 Domains"/>
    <property type="match status" value="1"/>
</dbReference>
<keyword evidence="1" id="KW-0812">Transmembrane</keyword>
<evidence type="ECO:0000313" key="4">
    <source>
        <dbReference type="Proteomes" id="UP000466332"/>
    </source>
</evidence>
<evidence type="ECO:0000313" key="3">
    <source>
        <dbReference type="EMBL" id="MYN42475.1"/>
    </source>
</evidence>
<keyword evidence="1" id="KW-0472">Membrane</keyword>
<name>A0ABW9WQ96_9BURK</name>
<accession>A0ABW9WQ96</accession>
<dbReference type="InterPro" id="IPR003646">
    <property type="entry name" value="SH3-like_bac-type"/>
</dbReference>
<feature type="domain" description="SH3b" evidence="2">
    <location>
        <begin position="102"/>
        <end position="156"/>
    </location>
</feature>
<comment type="caution">
    <text evidence="3">The sequence shown here is derived from an EMBL/GenBank/DDBJ whole genome shotgun (WGS) entry which is preliminary data.</text>
</comment>
<dbReference type="Pfam" id="PF08239">
    <property type="entry name" value="SH3_3"/>
    <property type="match status" value="1"/>
</dbReference>
<feature type="transmembrane region" description="Helical" evidence="1">
    <location>
        <begin position="6"/>
        <end position="27"/>
    </location>
</feature>
<reference evidence="3 4" key="1">
    <citation type="submission" date="2019-12" db="EMBL/GenBank/DDBJ databases">
        <title>Novel species isolated from a subtropical stream in China.</title>
        <authorList>
            <person name="Lu H."/>
        </authorList>
    </citation>
    <scope>NUCLEOTIDE SEQUENCE [LARGE SCALE GENOMIC DNA]</scope>
    <source>
        <strain evidence="3 4">FT109W</strain>
    </source>
</reference>
<proteinExistence type="predicted"/>
<dbReference type="Proteomes" id="UP000466332">
    <property type="component" value="Unassembled WGS sequence"/>
</dbReference>
<keyword evidence="4" id="KW-1185">Reference proteome</keyword>
<evidence type="ECO:0000259" key="2">
    <source>
        <dbReference type="Pfam" id="PF08239"/>
    </source>
</evidence>
<feature type="transmembrane region" description="Helical" evidence="1">
    <location>
        <begin position="39"/>
        <end position="58"/>
    </location>
</feature>
<gene>
    <name evidence="3" type="ORF">GTP55_24345</name>
</gene>
<organism evidence="3 4">
    <name type="scientific">Duganella margarita</name>
    <dbReference type="NCBI Taxonomy" id="2692170"/>
    <lineage>
        <taxon>Bacteria</taxon>
        <taxon>Pseudomonadati</taxon>
        <taxon>Pseudomonadota</taxon>
        <taxon>Betaproteobacteria</taxon>
        <taxon>Burkholderiales</taxon>
        <taxon>Oxalobacteraceae</taxon>
        <taxon>Telluria group</taxon>
        <taxon>Duganella</taxon>
    </lineage>
</organism>
<dbReference type="EMBL" id="WWCS01000021">
    <property type="protein sequence ID" value="MYN42475.1"/>
    <property type="molecule type" value="Genomic_DNA"/>
</dbReference>
<dbReference type="RefSeq" id="WP_161047379.1">
    <property type="nucleotide sequence ID" value="NZ_WWCS01000021.1"/>
</dbReference>
<protein>
    <submittedName>
        <fullName evidence="3">SH3 domain-containing protein</fullName>
    </submittedName>
</protein>
<evidence type="ECO:0000256" key="1">
    <source>
        <dbReference type="SAM" id="Phobius"/>
    </source>
</evidence>
<sequence>MDAVTLHAVAAFAAGLIVTLFLAAYLTPRAWWRRPNARALLIMVAGAWSLGSLILYATHGAGSAQASPVVAATATAPAADDDSAAESWRNVAAGRPFHVHRDLNLRAAPGVHAARLAIVPAGAEATPTGMRNGDWWQIKASVNGRENTGWVSSLWLRRSGE</sequence>